<dbReference type="InterPro" id="IPR052927">
    <property type="entry name" value="DCC_oxidoreductase"/>
</dbReference>
<protein>
    <submittedName>
        <fullName evidence="1">Predicted thiol-disulfide oxidoreductase YuxK, DCC family</fullName>
    </submittedName>
</protein>
<dbReference type="EMBL" id="FNAR01000001">
    <property type="protein sequence ID" value="SDD80103.1"/>
    <property type="molecule type" value="Genomic_DNA"/>
</dbReference>
<dbReference type="Proteomes" id="UP000198823">
    <property type="component" value="Unassembled WGS sequence"/>
</dbReference>
<dbReference type="InterPro" id="IPR007263">
    <property type="entry name" value="DCC1-like"/>
</dbReference>
<dbReference type="Pfam" id="PF04134">
    <property type="entry name" value="DCC1-like"/>
    <property type="match status" value="1"/>
</dbReference>
<gene>
    <name evidence="1" type="ORF">SAMN04488126_101132</name>
</gene>
<dbReference type="STRING" id="426756.SAMN04488126_101132"/>
<dbReference type="AlphaFoldDB" id="A0A1G6XQS6"/>
<evidence type="ECO:0000313" key="2">
    <source>
        <dbReference type="Proteomes" id="UP000198823"/>
    </source>
</evidence>
<dbReference type="PANTHER" id="PTHR33639:SF2">
    <property type="entry name" value="DUF393 DOMAIN-CONTAINING PROTEIN"/>
    <property type="match status" value="1"/>
</dbReference>
<organism evidence="1 2">
    <name type="scientific">Bhargavaea beijingensis</name>
    <dbReference type="NCBI Taxonomy" id="426756"/>
    <lineage>
        <taxon>Bacteria</taxon>
        <taxon>Bacillati</taxon>
        <taxon>Bacillota</taxon>
        <taxon>Bacilli</taxon>
        <taxon>Bacillales</taxon>
        <taxon>Caryophanaceae</taxon>
        <taxon>Bhargavaea</taxon>
    </lineage>
</organism>
<accession>A0A1G6XQS6</accession>
<dbReference type="PANTHER" id="PTHR33639">
    <property type="entry name" value="THIOL-DISULFIDE OXIDOREDUCTASE DCC"/>
    <property type="match status" value="1"/>
</dbReference>
<reference evidence="1 2" key="1">
    <citation type="submission" date="2016-10" db="EMBL/GenBank/DDBJ databases">
        <authorList>
            <person name="de Groot N.N."/>
        </authorList>
    </citation>
    <scope>NUCLEOTIDE SEQUENCE [LARGE SCALE GENOMIC DNA]</scope>
    <source>
        <strain evidence="1 2">CGMCC 1.6762</strain>
    </source>
</reference>
<proteinExistence type="predicted"/>
<name>A0A1G6XQS6_9BACL</name>
<evidence type="ECO:0000313" key="1">
    <source>
        <dbReference type="EMBL" id="SDD80103.1"/>
    </source>
</evidence>
<sequence length="298" mass="33245">MLLTRFYHTASVMAAAEESGITAAWFAEARFAEARIVGIRVDVAAGNRGFALGKVMARDVHDVLPVDVHNRMDERNFALGEGVMEAVHRRADDWLSAARMASAAISASAIFVSTHGGHLLSSSIRCAGLVGTMDARPVPVLFCLAAEGEYKEDNETAGRRQPDLQKERIVLFDGTCNFCDKSVQFIIKRDPVGHFKYASLQSDVGRELREKYKIPEDVDSMVLIEGDKAYTKSAAALHIAKKLDGLWHLAFLFIVVPKPIRDRAYDYIAANRFKWFGKKTEEEACRLPPRNIRERFLA</sequence>
<dbReference type="GO" id="GO:0015035">
    <property type="term" value="F:protein-disulfide reductase activity"/>
    <property type="evidence" value="ECO:0007669"/>
    <property type="project" value="InterPro"/>
</dbReference>